<organism evidence="2 3">
    <name type="scientific">Chitinophaga filiformis</name>
    <name type="common">Myxococcus filiformis</name>
    <name type="synonym">Flexibacter filiformis</name>
    <dbReference type="NCBI Taxonomy" id="104663"/>
    <lineage>
        <taxon>Bacteria</taxon>
        <taxon>Pseudomonadati</taxon>
        <taxon>Bacteroidota</taxon>
        <taxon>Chitinophagia</taxon>
        <taxon>Chitinophagales</taxon>
        <taxon>Chitinophagaceae</taxon>
        <taxon>Chitinophaga</taxon>
    </lineage>
</organism>
<accession>A0A1G7SGH7</accession>
<evidence type="ECO:0000313" key="3">
    <source>
        <dbReference type="Proteomes" id="UP000199045"/>
    </source>
</evidence>
<feature type="transmembrane region" description="Helical" evidence="1">
    <location>
        <begin position="28"/>
        <end position="48"/>
    </location>
</feature>
<sequence length="49" mass="5790">MELGTKKAFEKSNYNPVALKSYKITKKLIKYSVYIALLYFAYEGFMAWQ</sequence>
<dbReference type="Proteomes" id="UP000199045">
    <property type="component" value="Unassembled WGS sequence"/>
</dbReference>
<dbReference type="AlphaFoldDB" id="A0A1G7SGH7"/>
<dbReference type="RefSeq" id="WP_176842311.1">
    <property type="nucleotide sequence ID" value="NZ_FNBN01000003.1"/>
</dbReference>
<evidence type="ECO:0000313" key="2">
    <source>
        <dbReference type="EMBL" id="SDG22041.1"/>
    </source>
</evidence>
<proteinExistence type="predicted"/>
<keyword evidence="1" id="KW-1133">Transmembrane helix</keyword>
<gene>
    <name evidence="2" type="ORF">SAMN04488121_103861</name>
</gene>
<reference evidence="2 3" key="1">
    <citation type="submission" date="2016-10" db="EMBL/GenBank/DDBJ databases">
        <authorList>
            <person name="de Groot N.N."/>
        </authorList>
    </citation>
    <scope>NUCLEOTIDE SEQUENCE [LARGE SCALE GENOMIC DNA]</scope>
    <source>
        <strain evidence="2 3">DSM 527</strain>
    </source>
</reference>
<evidence type="ECO:0000256" key="1">
    <source>
        <dbReference type="SAM" id="Phobius"/>
    </source>
</evidence>
<dbReference type="EMBL" id="FNBN01000003">
    <property type="protein sequence ID" value="SDG22041.1"/>
    <property type="molecule type" value="Genomic_DNA"/>
</dbReference>
<keyword evidence="1" id="KW-0472">Membrane</keyword>
<dbReference type="STRING" id="104663.SAMN04488121_103861"/>
<keyword evidence="1" id="KW-0812">Transmembrane</keyword>
<name>A0A1G7SGH7_CHIFI</name>
<protein>
    <submittedName>
        <fullName evidence="2">Uncharacterized protein</fullName>
    </submittedName>
</protein>